<dbReference type="GO" id="GO:0008654">
    <property type="term" value="P:phospholipid biosynthetic process"/>
    <property type="evidence" value="ECO:0007669"/>
    <property type="project" value="UniProtKB-KW"/>
</dbReference>
<evidence type="ECO:0000256" key="7">
    <source>
        <dbReference type="ARBA" id="ARBA00022840"/>
    </source>
</evidence>
<evidence type="ECO:0000256" key="10">
    <source>
        <dbReference type="ARBA" id="ARBA00023209"/>
    </source>
</evidence>
<dbReference type="PANTHER" id="PTHR12358:SF106">
    <property type="entry name" value="LIPID KINASE YEGS"/>
    <property type="match status" value="1"/>
</dbReference>
<dbReference type="NCBIfam" id="TIGR00147">
    <property type="entry name" value="YegS/Rv2252/BmrU family lipid kinase"/>
    <property type="match status" value="1"/>
</dbReference>
<evidence type="ECO:0000259" key="12">
    <source>
        <dbReference type="PROSITE" id="PS50146"/>
    </source>
</evidence>
<dbReference type="SMART" id="SM00046">
    <property type="entry name" value="DAGKc"/>
    <property type="match status" value="1"/>
</dbReference>
<keyword evidence="14" id="KW-1185">Reference proteome</keyword>
<evidence type="ECO:0000313" key="13">
    <source>
        <dbReference type="EMBL" id="MCX2718105.1"/>
    </source>
</evidence>
<dbReference type="InterPro" id="IPR050187">
    <property type="entry name" value="Lipid_Phosphate_FormReg"/>
</dbReference>
<comment type="cofactor">
    <cofactor evidence="1">
        <name>Mg(2+)</name>
        <dbReference type="ChEBI" id="CHEBI:18420"/>
    </cofactor>
</comment>
<feature type="domain" description="DAGKc" evidence="12">
    <location>
        <begin position="1"/>
        <end position="133"/>
    </location>
</feature>
<dbReference type="Gene3D" id="2.60.200.40">
    <property type="match status" value="1"/>
</dbReference>
<dbReference type="GO" id="GO:0005886">
    <property type="term" value="C:plasma membrane"/>
    <property type="evidence" value="ECO:0007669"/>
    <property type="project" value="TreeGrafter"/>
</dbReference>
<evidence type="ECO:0000256" key="6">
    <source>
        <dbReference type="ARBA" id="ARBA00022777"/>
    </source>
</evidence>
<protein>
    <submittedName>
        <fullName evidence="13">Diacylglycerol kinase family lipid kinase</fullName>
    </submittedName>
</protein>
<dbReference type="GO" id="GO:0046872">
    <property type="term" value="F:metal ion binding"/>
    <property type="evidence" value="ECO:0007669"/>
    <property type="project" value="UniProtKB-KW"/>
</dbReference>
<dbReference type="InterPro" id="IPR045540">
    <property type="entry name" value="YegS/DAGK_C"/>
</dbReference>
<dbReference type="PROSITE" id="PS50146">
    <property type="entry name" value="DAGK"/>
    <property type="match status" value="1"/>
</dbReference>
<keyword evidence="11" id="KW-1208">Phospholipid metabolism</keyword>
<evidence type="ECO:0000313" key="14">
    <source>
        <dbReference type="Proteomes" id="UP001207116"/>
    </source>
</evidence>
<dbReference type="AlphaFoldDB" id="A0AAE3MHX3"/>
<keyword evidence="5" id="KW-0547">Nucleotide-binding</keyword>
<organism evidence="13 14">
    <name type="scientific">Lentiprolixibacter aurantiacus</name>
    <dbReference type="NCBI Taxonomy" id="2993939"/>
    <lineage>
        <taxon>Bacteria</taxon>
        <taxon>Pseudomonadati</taxon>
        <taxon>Bacteroidota</taxon>
        <taxon>Flavobacteriia</taxon>
        <taxon>Flavobacteriales</taxon>
        <taxon>Flavobacteriaceae</taxon>
        <taxon>Lentiprolixibacter</taxon>
    </lineage>
</organism>
<keyword evidence="8" id="KW-0460">Magnesium</keyword>
<evidence type="ECO:0000256" key="3">
    <source>
        <dbReference type="ARBA" id="ARBA00022679"/>
    </source>
</evidence>
<name>A0AAE3MHX3_9FLAO</name>
<dbReference type="EMBL" id="JAPFQP010000001">
    <property type="protein sequence ID" value="MCX2718105.1"/>
    <property type="molecule type" value="Genomic_DNA"/>
</dbReference>
<dbReference type="RefSeq" id="WP_266010102.1">
    <property type="nucleotide sequence ID" value="NZ_JAPFQP010000001.1"/>
</dbReference>
<dbReference type="Proteomes" id="UP001207116">
    <property type="component" value="Unassembled WGS sequence"/>
</dbReference>
<dbReference type="InterPro" id="IPR017438">
    <property type="entry name" value="ATP-NAD_kinase_N"/>
</dbReference>
<dbReference type="SUPFAM" id="SSF111331">
    <property type="entry name" value="NAD kinase/diacylglycerol kinase-like"/>
    <property type="match status" value="1"/>
</dbReference>
<sequence>MKIIFIVNNKDNRLAKLLPKLDQYSRKVFQGEVQFLFTERKKHAIELARQATENECDYLIAVGGDGTLHEVINGVMRSEIPSTEYPTIGLLPYGSANDFARTAGICKSTEELFELIQSNSTQKIDLGKLELQETRETRYFINIVGVGLGPEVVRNMEQSSGVLGPGFQYFWHIIKGFLRYRKKQLSCSSDSWQWQGKLLQMAIANGRFFGRAICIAPDAQLADGKLQVAIFGNLSIWDYLKNLGKLKKGIKISHPQVFYQQTSEVLIESEEACGIEADGEYVGIAPATISVLPEALNFLKSSGKL</sequence>
<evidence type="ECO:0000256" key="4">
    <source>
        <dbReference type="ARBA" id="ARBA00022723"/>
    </source>
</evidence>
<proteinExistence type="predicted"/>
<evidence type="ECO:0000256" key="5">
    <source>
        <dbReference type="ARBA" id="ARBA00022741"/>
    </source>
</evidence>
<keyword evidence="10" id="KW-0594">Phospholipid biosynthesis</keyword>
<evidence type="ECO:0000256" key="11">
    <source>
        <dbReference type="ARBA" id="ARBA00023264"/>
    </source>
</evidence>
<dbReference type="InterPro" id="IPR001206">
    <property type="entry name" value="Diacylglycerol_kinase_cat_dom"/>
</dbReference>
<accession>A0AAE3MHX3</accession>
<comment type="caution">
    <text evidence="13">The sequence shown here is derived from an EMBL/GenBank/DDBJ whole genome shotgun (WGS) entry which is preliminary data.</text>
</comment>
<dbReference type="Gene3D" id="3.40.50.10330">
    <property type="entry name" value="Probable inorganic polyphosphate/atp-NAD kinase, domain 1"/>
    <property type="match status" value="1"/>
</dbReference>
<dbReference type="GO" id="GO:0005524">
    <property type="term" value="F:ATP binding"/>
    <property type="evidence" value="ECO:0007669"/>
    <property type="project" value="UniProtKB-KW"/>
</dbReference>
<evidence type="ECO:0000256" key="9">
    <source>
        <dbReference type="ARBA" id="ARBA00023098"/>
    </source>
</evidence>
<keyword evidence="6 13" id="KW-0418">Kinase</keyword>
<evidence type="ECO:0000256" key="2">
    <source>
        <dbReference type="ARBA" id="ARBA00022516"/>
    </source>
</evidence>
<reference evidence="13" key="1">
    <citation type="submission" date="2022-11" db="EMBL/GenBank/DDBJ databases">
        <title>The characterization of three novel Bacteroidetes species and genomic analysis of their roles in tidal elemental geochemical cycles.</title>
        <authorList>
            <person name="Ma K.-J."/>
        </authorList>
    </citation>
    <scope>NUCLEOTIDE SEQUENCE</scope>
    <source>
        <strain evidence="13">M415</strain>
    </source>
</reference>
<keyword evidence="9" id="KW-0443">Lipid metabolism</keyword>
<dbReference type="PANTHER" id="PTHR12358">
    <property type="entry name" value="SPHINGOSINE KINASE"/>
    <property type="match status" value="1"/>
</dbReference>
<keyword evidence="3" id="KW-0808">Transferase</keyword>
<keyword evidence="2" id="KW-0444">Lipid biosynthesis</keyword>
<keyword evidence="4" id="KW-0479">Metal-binding</keyword>
<gene>
    <name evidence="13" type="ORF">OO016_00705</name>
</gene>
<dbReference type="Pfam" id="PF19279">
    <property type="entry name" value="YegS_C"/>
    <property type="match status" value="1"/>
</dbReference>
<dbReference type="InterPro" id="IPR005218">
    <property type="entry name" value="Diacylglycerol/lipid_kinase"/>
</dbReference>
<keyword evidence="7" id="KW-0067">ATP-binding</keyword>
<evidence type="ECO:0000256" key="1">
    <source>
        <dbReference type="ARBA" id="ARBA00001946"/>
    </source>
</evidence>
<dbReference type="InterPro" id="IPR016064">
    <property type="entry name" value="NAD/diacylglycerol_kinase_sf"/>
</dbReference>
<dbReference type="Pfam" id="PF00781">
    <property type="entry name" value="DAGK_cat"/>
    <property type="match status" value="1"/>
</dbReference>
<evidence type="ECO:0000256" key="8">
    <source>
        <dbReference type="ARBA" id="ARBA00022842"/>
    </source>
</evidence>
<dbReference type="GO" id="GO:0016301">
    <property type="term" value="F:kinase activity"/>
    <property type="evidence" value="ECO:0007669"/>
    <property type="project" value="UniProtKB-KW"/>
</dbReference>